<dbReference type="Pfam" id="PF24518">
    <property type="entry name" value="Ig_CD22"/>
    <property type="match status" value="1"/>
</dbReference>
<evidence type="ECO:0000259" key="3">
    <source>
        <dbReference type="PROSITE" id="PS50835"/>
    </source>
</evidence>
<dbReference type="AlphaFoldDB" id="A0A3Q2TF40"/>
<keyword evidence="1" id="KW-0472">Membrane</keyword>
<feature type="domain" description="Ig-like" evidence="3">
    <location>
        <begin position="163"/>
        <end position="256"/>
    </location>
</feature>
<keyword evidence="2" id="KW-0732">Signal</keyword>
<evidence type="ECO:0000313" key="4">
    <source>
        <dbReference type="Ensembl" id="ENSFHEP00000014480.1"/>
    </source>
</evidence>
<dbReference type="InterPro" id="IPR003599">
    <property type="entry name" value="Ig_sub"/>
</dbReference>
<feature type="chain" id="PRO_5018786963" evidence="2">
    <location>
        <begin position="33"/>
        <end position="413"/>
    </location>
</feature>
<dbReference type="Ensembl" id="ENSFHET00000032809.1">
    <property type="protein sequence ID" value="ENSFHEP00000014480.1"/>
    <property type="gene ID" value="ENSFHEG00000016033.1"/>
</dbReference>
<dbReference type="OrthoDB" id="6152887at2759"/>
<name>A0A3Q2TF40_FUNHE</name>
<dbReference type="InterPro" id="IPR036179">
    <property type="entry name" value="Ig-like_dom_sf"/>
</dbReference>
<dbReference type="SUPFAM" id="SSF48726">
    <property type="entry name" value="Immunoglobulin"/>
    <property type="match status" value="3"/>
</dbReference>
<dbReference type="Proteomes" id="UP000265000">
    <property type="component" value="Unplaced"/>
</dbReference>
<dbReference type="InterPro" id="IPR007110">
    <property type="entry name" value="Ig-like_dom"/>
</dbReference>
<dbReference type="STRING" id="8078.ENSFHEP00000014480"/>
<dbReference type="GeneID" id="105923343"/>
<feature type="domain" description="Ig-like" evidence="3">
    <location>
        <begin position="263"/>
        <end position="356"/>
    </location>
</feature>
<protein>
    <submittedName>
        <fullName evidence="4">Sialoadhesin-like</fullName>
    </submittedName>
</protein>
<evidence type="ECO:0000313" key="5">
    <source>
        <dbReference type="Proteomes" id="UP000265000"/>
    </source>
</evidence>
<dbReference type="InterPro" id="IPR013783">
    <property type="entry name" value="Ig-like_fold"/>
</dbReference>
<dbReference type="SMART" id="SM00409">
    <property type="entry name" value="IG"/>
    <property type="match status" value="3"/>
</dbReference>
<sequence>MAHHHYHHHHHHHHHHQSYIFLLVLCMRGILAGDWLVLLPSGPVCAVVGSSVVLPCSYDYPHSSDEFKADGRVSSQTGGNEKGQEYSVLSEMWCLGDSRCVTEKYVFHSAGIFPDPSYQNRVQYVGQPGTKNCSLRISNLTESDSGTYVFYLITNHTTEKMPPQTGIQLLVAESSRAVAVSAGPSRVVPEGAALSLACCTPAATSQSHFRWYRSTDSRVEQVGQVWHIHGVTSTQSGSYYCQVQTGDKKQNSTVLTIDVQYPPRNTIITRGAEEDHPVSLTCSSEANPPVHTFVWYQGAACLPADKSFHRGRQTPATLTGGGQTFSTANITTEEYGQHCCVARNRCGSQTNSMTLVDPRATTSSDSLGSKMVLIGVTAGILLVIVAIVAFLLTRRKTARGQSYVLTGTTATEP</sequence>
<feature type="transmembrane region" description="Helical" evidence="1">
    <location>
        <begin position="371"/>
        <end position="392"/>
    </location>
</feature>
<dbReference type="PANTHER" id="PTHR46013">
    <property type="entry name" value="VASCULAR CELL ADHESION MOLECULE 1"/>
    <property type="match status" value="1"/>
</dbReference>
<reference evidence="4" key="1">
    <citation type="submission" date="2025-08" db="UniProtKB">
        <authorList>
            <consortium name="Ensembl"/>
        </authorList>
    </citation>
    <scope>IDENTIFICATION</scope>
</reference>
<evidence type="ECO:0000256" key="1">
    <source>
        <dbReference type="SAM" id="Phobius"/>
    </source>
</evidence>
<evidence type="ECO:0000256" key="2">
    <source>
        <dbReference type="SAM" id="SignalP"/>
    </source>
</evidence>
<dbReference type="Gene3D" id="2.60.40.10">
    <property type="entry name" value="Immunoglobulins"/>
    <property type="match status" value="3"/>
</dbReference>
<dbReference type="PANTHER" id="PTHR46013:SF4">
    <property type="entry name" value="B-CELL RECEPTOR CD22-RELATED"/>
    <property type="match status" value="1"/>
</dbReference>
<dbReference type="InterPro" id="IPR056386">
    <property type="entry name" value="Ig_CD22"/>
</dbReference>
<keyword evidence="1" id="KW-1133">Transmembrane helix</keyword>
<keyword evidence="5" id="KW-1185">Reference proteome</keyword>
<keyword evidence="1" id="KW-0812">Transmembrane</keyword>
<dbReference type="PROSITE" id="PS50835">
    <property type="entry name" value="IG_LIKE"/>
    <property type="match status" value="2"/>
</dbReference>
<accession>A0A3Q2TF40</accession>
<dbReference type="GeneTree" id="ENSGT00920000149572"/>
<dbReference type="Pfam" id="PF13927">
    <property type="entry name" value="Ig_3"/>
    <property type="match status" value="1"/>
</dbReference>
<reference evidence="4" key="2">
    <citation type="submission" date="2025-09" db="UniProtKB">
        <authorList>
            <consortium name="Ensembl"/>
        </authorList>
    </citation>
    <scope>IDENTIFICATION</scope>
</reference>
<organism evidence="4 5">
    <name type="scientific">Fundulus heteroclitus</name>
    <name type="common">Killifish</name>
    <name type="synonym">Mummichog</name>
    <dbReference type="NCBI Taxonomy" id="8078"/>
    <lineage>
        <taxon>Eukaryota</taxon>
        <taxon>Metazoa</taxon>
        <taxon>Chordata</taxon>
        <taxon>Craniata</taxon>
        <taxon>Vertebrata</taxon>
        <taxon>Euteleostomi</taxon>
        <taxon>Actinopterygii</taxon>
        <taxon>Neopterygii</taxon>
        <taxon>Teleostei</taxon>
        <taxon>Neoteleostei</taxon>
        <taxon>Acanthomorphata</taxon>
        <taxon>Ovalentaria</taxon>
        <taxon>Atherinomorphae</taxon>
        <taxon>Cyprinodontiformes</taxon>
        <taxon>Fundulidae</taxon>
        <taxon>Fundulus</taxon>
    </lineage>
</organism>
<proteinExistence type="predicted"/>
<feature type="signal peptide" evidence="2">
    <location>
        <begin position="1"/>
        <end position="32"/>
    </location>
</feature>